<comment type="subcellular location">
    <subcellularLocation>
        <location evidence="9">Cytoplasm</location>
    </subcellularLocation>
</comment>
<evidence type="ECO:0000256" key="5">
    <source>
        <dbReference type="ARBA" id="ARBA00022723"/>
    </source>
</evidence>
<comment type="cofactor">
    <cofactor evidence="9">
        <name>[4Fe-4S] cluster</name>
        <dbReference type="ChEBI" id="CHEBI:49883"/>
    </cofactor>
    <text evidence="9">Binds 2 [4Fe-4S] clusters per subunit. One cluster is coordinated with 3 cysteines and an exchangeable S-adenosyl-L-methionine.</text>
</comment>
<dbReference type="InterPro" id="IPR007197">
    <property type="entry name" value="rSAM"/>
</dbReference>
<dbReference type="GO" id="GO:0016992">
    <property type="term" value="F:lipoate synthase activity"/>
    <property type="evidence" value="ECO:0007669"/>
    <property type="project" value="UniProtKB-UniRule"/>
</dbReference>
<dbReference type="PROSITE" id="PS51918">
    <property type="entry name" value="RADICAL_SAM"/>
    <property type="match status" value="1"/>
</dbReference>
<comment type="function">
    <text evidence="9">Catalyzes the radical-mediated insertion of two sulfur atoms into the C-6 and C-8 positions of the octanoyl moiety bound to the lipoyl domains of lipoate-dependent enzymes, thereby converting the octanoylated domains into lipoylated derivatives.</text>
</comment>
<keyword evidence="3 9" id="KW-0808">Transferase</keyword>
<gene>
    <name evidence="9 12" type="primary">lipA</name>
    <name evidence="12" type="ORF">G4Y79_11090</name>
</gene>
<feature type="region of interest" description="Disordered" evidence="10">
    <location>
        <begin position="17"/>
        <end position="40"/>
    </location>
</feature>
<dbReference type="PANTHER" id="PTHR10949:SF0">
    <property type="entry name" value="LIPOYL SYNTHASE, MITOCHONDRIAL"/>
    <property type="match status" value="1"/>
</dbReference>
<dbReference type="PIRSF" id="PIRSF005963">
    <property type="entry name" value="Lipoyl_synth"/>
    <property type="match status" value="1"/>
</dbReference>
<dbReference type="UniPathway" id="UPA00538">
    <property type="reaction ID" value="UER00593"/>
</dbReference>
<feature type="binding site" evidence="9">
    <location>
        <position position="97"/>
    </location>
    <ligand>
        <name>[4Fe-4S] cluster</name>
        <dbReference type="ChEBI" id="CHEBI:49883"/>
        <label>2</label>
        <note>4Fe-4S-S-AdoMet</note>
    </ligand>
</feature>
<feature type="binding site" evidence="9">
    <location>
        <position position="100"/>
    </location>
    <ligand>
        <name>[4Fe-4S] cluster</name>
        <dbReference type="ChEBI" id="CHEBI:49883"/>
        <label>2</label>
        <note>4Fe-4S-S-AdoMet</note>
    </ligand>
</feature>
<feature type="binding site" evidence="9">
    <location>
        <position position="67"/>
    </location>
    <ligand>
        <name>[4Fe-4S] cluster</name>
        <dbReference type="ChEBI" id="CHEBI:49883"/>
        <label>1</label>
    </ligand>
</feature>
<proteinExistence type="inferred from homology"/>
<name>A0A7S8IFM4_9CHLR</name>
<dbReference type="GO" id="GO:0051539">
    <property type="term" value="F:4 iron, 4 sulfur cluster binding"/>
    <property type="evidence" value="ECO:0007669"/>
    <property type="project" value="UniProtKB-UniRule"/>
</dbReference>
<evidence type="ECO:0000256" key="9">
    <source>
        <dbReference type="HAMAP-Rule" id="MF_00206"/>
    </source>
</evidence>
<evidence type="ECO:0000256" key="7">
    <source>
        <dbReference type="ARBA" id="ARBA00023014"/>
    </source>
</evidence>
<accession>A0A7S8IFM4</accession>
<evidence type="ECO:0000256" key="6">
    <source>
        <dbReference type="ARBA" id="ARBA00023004"/>
    </source>
</evidence>
<evidence type="ECO:0000313" key="12">
    <source>
        <dbReference type="EMBL" id="QPC84885.1"/>
    </source>
</evidence>
<evidence type="ECO:0000256" key="2">
    <source>
        <dbReference type="ARBA" id="ARBA00022490"/>
    </source>
</evidence>
<dbReference type="EMBL" id="CP062983">
    <property type="protein sequence ID" value="QPC84885.1"/>
    <property type="molecule type" value="Genomic_DNA"/>
</dbReference>
<dbReference type="SUPFAM" id="SSF102114">
    <property type="entry name" value="Radical SAM enzymes"/>
    <property type="match status" value="1"/>
</dbReference>
<keyword evidence="4 9" id="KW-0949">S-adenosyl-L-methionine</keyword>
<organism evidence="12 13">
    <name type="scientific">Phototrophicus methaneseepsis</name>
    <dbReference type="NCBI Taxonomy" id="2710758"/>
    <lineage>
        <taxon>Bacteria</taxon>
        <taxon>Bacillati</taxon>
        <taxon>Chloroflexota</taxon>
        <taxon>Candidatus Thermofontia</taxon>
        <taxon>Phototrophicales</taxon>
        <taxon>Phototrophicaceae</taxon>
        <taxon>Phototrophicus</taxon>
    </lineage>
</organism>
<feature type="binding site" evidence="9">
    <location>
        <position position="72"/>
    </location>
    <ligand>
        <name>[4Fe-4S] cluster</name>
        <dbReference type="ChEBI" id="CHEBI:49883"/>
        <label>1</label>
    </ligand>
</feature>
<dbReference type="GO" id="GO:0009249">
    <property type="term" value="P:protein lipoylation"/>
    <property type="evidence" value="ECO:0007669"/>
    <property type="project" value="UniProtKB-UniRule"/>
</dbReference>
<dbReference type="Proteomes" id="UP000594468">
    <property type="component" value="Chromosome"/>
</dbReference>
<dbReference type="InterPro" id="IPR058240">
    <property type="entry name" value="rSAM_sf"/>
</dbReference>
<dbReference type="FunFam" id="3.20.20.70:FF:000040">
    <property type="entry name" value="Lipoyl synthase"/>
    <property type="match status" value="1"/>
</dbReference>
<dbReference type="InterPro" id="IPR003698">
    <property type="entry name" value="Lipoyl_synth"/>
</dbReference>
<dbReference type="AlphaFoldDB" id="A0A7S8IFM4"/>
<dbReference type="GO" id="GO:0046872">
    <property type="term" value="F:metal ion binding"/>
    <property type="evidence" value="ECO:0007669"/>
    <property type="project" value="UniProtKB-KW"/>
</dbReference>
<dbReference type="InterPro" id="IPR006638">
    <property type="entry name" value="Elp3/MiaA/NifB-like_rSAM"/>
</dbReference>
<evidence type="ECO:0000259" key="11">
    <source>
        <dbReference type="PROSITE" id="PS51918"/>
    </source>
</evidence>
<evidence type="ECO:0000256" key="4">
    <source>
        <dbReference type="ARBA" id="ARBA00022691"/>
    </source>
</evidence>
<dbReference type="PANTHER" id="PTHR10949">
    <property type="entry name" value="LIPOYL SYNTHASE"/>
    <property type="match status" value="1"/>
</dbReference>
<dbReference type="HAMAP" id="MF_00206">
    <property type="entry name" value="Lipoyl_synth"/>
    <property type="match status" value="1"/>
</dbReference>
<comment type="catalytic activity">
    <reaction evidence="8 9">
        <text>[[Fe-S] cluster scaffold protein carrying a second [4Fe-4S](2+) cluster] + N(6)-octanoyl-L-lysyl-[protein] + 2 oxidized [2Fe-2S]-[ferredoxin] + 2 S-adenosyl-L-methionine + 4 H(+) = [[Fe-S] cluster scaffold protein] + N(6)-[(R)-dihydrolipoyl]-L-lysyl-[protein] + 4 Fe(3+) + 2 hydrogen sulfide + 2 5'-deoxyadenosine + 2 L-methionine + 2 reduced [2Fe-2S]-[ferredoxin]</text>
        <dbReference type="Rhea" id="RHEA:16585"/>
        <dbReference type="Rhea" id="RHEA-COMP:9928"/>
        <dbReference type="Rhea" id="RHEA-COMP:10000"/>
        <dbReference type="Rhea" id="RHEA-COMP:10001"/>
        <dbReference type="Rhea" id="RHEA-COMP:10475"/>
        <dbReference type="Rhea" id="RHEA-COMP:14568"/>
        <dbReference type="Rhea" id="RHEA-COMP:14569"/>
        <dbReference type="ChEBI" id="CHEBI:15378"/>
        <dbReference type="ChEBI" id="CHEBI:17319"/>
        <dbReference type="ChEBI" id="CHEBI:29034"/>
        <dbReference type="ChEBI" id="CHEBI:29919"/>
        <dbReference type="ChEBI" id="CHEBI:33722"/>
        <dbReference type="ChEBI" id="CHEBI:33737"/>
        <dbReference type="ChEBI" id="CHEBI:33738"/>
        <dbReference type="ChEBI" id="CHEBI:57844"/>
        <dbReference type="ChEBI" id="CHEBI:59789"/>
        <dbReference type="ChEBI" id="CHEBI:78809"/>
        <dbReference type="ChEBI" id="CHEBI:83100"/>
        <dbReference type="EC" id="2.8.1.8"/>
    </reaction>
</comment>
<comment type="similarity">
    <text evidence="9">Belongs to the radical SAM superfamily. Lipoyl synthase family.</text>
</comment>
<dbReference type="InterPro" id="IPR031691">
    <property type="entry name" value="LIAS_N"/>
</dbReference>
<protein>
    <recommendedName>
        <fullName evidence="9">Lipoyl synthase</fullName>
        <ecNumber evidence="9">2.8.1.8</ecNumber>
    </recommendedName>
    <alternativeName>
        <fullName evidence="9">Lip-syn</fullName>
        <shortName evidence="9">LS</shortName>
    </alternativeName>
    <alternativeName>
        <fullName evidence="9">Lipoate synthase</fullName>
    </alternativeName>
    <alternativeName>
        <fullName evidence="9">Lipoic acid synthase</fullName>
    </alternativeName>
    <alternativeName>
        <fullName evidence="9">Sulfur insertion protein LipA</fullName>
    </alternativeName>
</protein>
<dbReference type="KEGG" id="pmet:G4Y79_11090"/>
<dbReference type="Pfam" id="PF04055">
    <property type="entry name" value="Radical_SAM"/>
    <property type="match status" value="1"/>
</dbReference>
<keyword evidence="1 9" id="KW-0004">4Fe-4S</keyword>
<dbReference type="EC" id="2.8.1.8" evidence="9"/>
<feature type="binding site" evidence="9">
    <location>
        <position position="306"/>
    </location>
    <ligand>
        <name>[4Fe-4S] cluster</name>
        <dbReference type="ChEBI" id="CHEBI:49883"/>
        <label>1</label>
    </ligand>
</feature>
<keyword evidence="13" id="KW-1185">Reference proteome</keyword>
<comment type="pathway">
    <text evidence="9">Protein modification; protein lipoylation via endogenous pathway; protein N(6)-(lipoyl)lysine from octanoyl-[acyl-carrier-protein]: step 2/2.</text>
</comment>
<dbReference type="InterPro" id="IPR013785">
    <property type="entry name" value="Aldolase_TIM"/>
</dbReference>
<evidence type="ECO:0000256" key="8">
    <source>
        <dbReference type="ARBA" id="ARBA00047326"/>
    </source>
</evidence>
<dbReference type="SFLD" id="SFLDG01058">
    <property type="entry name" value="lipoyl_synthase_like"/>
    <property type="match status" value="1"/>
</dbReference>
<dbReference type="NCBIfam" id="NF009544">
    <property type="entry name" value="PRK12928.1"/>
    <property type="match status" value="1"/>
</dbReference>
<feature type="domain" description="Radical SAM core" evidence="11">
    <location>
        <begin position="79"/>
        <end position="295"/>
    </location>
</feature>
<evidence type="ECO:0000256" key="1">
    <source>
        <dbReference type="ARBA" id="ARBA00022485"/>
    </source>
</evidence>
<dbReference type="SFLD" id="SFLDF00271">
    <property type="entry name" value="lipoyl_synthase"/>
    <property type="match status" value="1"/>
</dbReference>
<evidence type="ECO:0000256" key="3">
    <source>
        <dbReference type="ARBA" id="ARBA00022679"/>
    </source>
</evidence>
<evidence type="ECO:0000313" key="13">
    <source>
        <dbReference type="Proteomes" id="UP000594468"/>
    </source>
</evidence>
<feature type="binding site" evidence="9">
    <location>
        <position position="78"/>
    </location>
    <ligand>
        <name>[4Fe-4S] cluster</name>
        <dbReference type="ChEBI" id="CHEBI:49883"/>
        <label>1</label>
    </ligand>
</feature>
<keyword evidence="7 9" id="KW-0411">Iron-sulfur</keyword>
<dbReference type="GO" id="GO:0005737">
    <property type="term" value="C:cytoplasm"/>
    <property type="evidence" value="ECO:0007669"/>
    <property type="project" value="UniProtKB-SubCell"/>
</dbReference>
<dbReference type="Gene3D" id="3.20.20.70">
    <property type="entry name" value="Aldolase class I"/>
    <property type="match status" value="1"/>
</dbReference>
<evidence type="ECO:0000256" key="10">
    <source>
        <dbReference type="SAM" id="MobiDB-lite"/>
    </source>
</evidence>
<reference evidence="12 13" key="1">
    <citation type="submission" date="2020-02" db="EMBL/GenBank/DDBJ databases">
        <authorList>
            <person name="Zheng R.K."/>
            <person name="Sun C.M."/>
        </authorList>
    </citation>
    <scope>NUCLEOTIDE SEQUENCE [LARGE SCALE GENOMIC DNA]</scope>
    <source>
        <strain evidence="13">rifampicinis</strain>
    </source>
</reference>
<keyword evidence="2 9" id="KW-0963">Cytoplasm</keyword>
<keyword evidence="6 9" id="KW-0408">Iron</keyword>
<keyword evidence="5 9" id="KW-0479">Metal-binding</keyword>
<dbReference type="NCBIfam" id="TIGR00510">
    <property type="entry name" value="lipA"/>
    <property type="match status" value="1"/>
</dbReference>
<dbReference type="SFLD" id="SFLDS00029">
    <property type="entry name" value="Radical_SAM"/>
    <property type="match status" value="1"/>
</dbReference>
<feature type="binding site" evidence="9">
    <location>
        <position position="93"/>
    </location>
    <ligand>
        <name>[4Fe-4S] cluster</name>
        <dbReference type="ChEBI" id="CHEBI:49883"/>
        <label>2</label>
        <note>4Fe-4S-S-AdoMet</note>
    </ligand>
</feature>
<sequence>MVPDIWSIDVSDTINPEAIPVTDAADWQPDPKHPRRRPPWIRVKAPSGDTYENVRGLMRSKALHTVCEEAQCPNLGECWGAGTATFLMMGDTCTRSCGFCDIKTGRPSPLDWAEPNRIAQSVRAMNLQHVVITSVNRDDRPDGGAPLFAMVIRRIRQLQPGCSIEVLIPDFKGSEVALKIVMDAQPEILNHNVETVKRLFKKVQPQDNWEWAMATLSNAKKMDPLVLTKSGIMLGLGETFDEVVETMQALADINVDILTLGQYLQPSNKHLPIERYYTLEEFEELRRIGLEMGFKWVESGPLVRSSYHADQQVRALSKLNFIQLHSEREAPSGD</sequence>
<dbReference type="NCBIfam" id="NF004019">
    <property type="entry name" value="PRK05481.1"/>
    <property type="match status" value="1"/>
</dbReference>
<dbReference type="SMART" id="SM00729">
    <property type="entry name" value="Elp3"/>
    <property type="match status" value="1"/>
</dbReference>
<dbReference type="Pfam" id="PF16881">
    <property type="entry name" value="LIAS_N"/>
    <property type="match status" value="1"/>
</dbReference>